<evidence type="ECO:0000259" key="4">
    <source>
        <dbReference type="Pfam" id="PF00535"/>
    </source>
</evidence>
<dbReference type="PANTHER" id="PTHR43398">
    <property type="entry name" value="DOLICHOL-PHOSPHATE MANNOSYLTRANSFERASE SUBUNIT 1"/>
    <property type="match status" value="1"/>
</dbReference>
<evidence type="ECO:0000313" key="5">
    <source>
        <dbReference type="EMBL" id="OGY37028.1"/>
    </source>
</evidence>
<comment type="similarity">
    <text evidence="1">Belongs to the glycosyltransferase 2 family.</text>
</comment>
<dbReference type="FunFam" id="3.90.550.10:FF:000122">
    <property type="entry name" value="Dolichol-phosphate mannosyltransferase subunit 1"/>
    <property type="match status" value="1"/>
</dbReference>
<protein>
    <submittedName>
        <fullName evidence="5">Dolichyl-phosphate beta-D-mannosyltransferase</fullName>
    </submittedName>
</protein>
<feature type="domain" description="Glycosyltransferase 2-like" evidence="4">
    <location>
        <begin position="6"/>
        <end position="165"/>
    </location>
</feature>
<dbReference type="InterPro" id="IPR001173">
    <property type="entry name" value="Glyco_trans_2-like"/>
</dbReference>
<dbReference type="GO" id="GO:0004582">
    <property type="term" value="F:dolichyl-phosphate beta-D-mannosyltransferase activity"/>
    <property type="evidence" value="ECO:0007669"/>
    <property type="project" value="InterPro"/>
</dbReference>
<evidence type="ECO:0000313" key="6">
    <source>
        <dbReference type="Proteomes" id="UP000177941"/>
    </source>
</evidence>
<dbReference type="InterPro" id="IPR039528">
    <property type="entry name" value="DPM1-like"/>
</dbReference>
<keyword evidence="2 5" id="KW-0328">Glycosyltransferase</keyword>
<dbReference type="SUPFAM" id="SSF53448">
    <property type="entry name" value="Nucleotide-diphospho-sugar transferases"/>
    <property type="match status" value="1"/>
</dbReference>
<keyword evidence="3 5" id="KW-0808">Transferase</keyword>
<dbReference type="GO" id="GO:0016020">
    <property type="term" value="C:membrane"/>
    <property type="evidence" value="ECO:0007669"/>
    <property type="project" value="GOC"/>
</dbReference>
<dbReference type="CDD" id="cd06442">
    <property type="entry name" value="DPM1_like"/>
    <property type="match status" value="1"/>
</dbReference>
<dbReference type="GO" id="GO:0009247">
    <property type="term" value="P:glycolipid biosynthetic process"/>
    <property type="evidence" value="ECO:0007669"/>
    <property type="project" value="TreeGrafter"/>
</dbReference>
<proteinExistence type="inferred from homology"/>
<evidence type="ECO:0000256" key="1">
    <source>
        <dbReference type="ARBA" id="ARBA00006739"/>
    </source>
</evidence>
<dbReference type="AlphaFoldDB" id="A0A1G1XAD8"/>
<organism evidence="5 6">
    <name type="scientific">Candidatus Andersenbacteria bacterium RIFCSPHIGHO2_12_FULL_45_11b</name>
    <dbReference type="NCBI Taxonomy" id="1797282"/>
    <lineage>
        <taxon>Bacteria</taxon>
        <taxon>Candidatus Anderseniibacteriota</taxon>
    </lineage>
</organism>
<dbReference type="Pfam" id="PF00535">
    <property type="entry name" value="Glycos_transf_2"/>
    <property type="match status" value="1"/>
</dbReference>
<dbReference type="Gene3D" id="3.90.550.10">
    <property type="entry name" value="Spore Coat Polysaccharide Biosynthesis Protein SpsA, Chain A"/>
    <property type="match status" value="1"/>
</dbReference>
<reference evidence="5 6" key="1">
    <citation type="journal article" date="2016" name="Nat. Commun.">
        <title>Thousands of microbial genomes shed light on interconnected biogeochemical processes in an aquifer system.</title>
        <authorList>
            <person name="Anantharaman K."/>
            <person name="Brown C.T."/>
            <person name="Hug L.A."/>
            <person name="Sharon I."/>
            <person name="Castelle C.J."/>
            <person name="Probst A.J."/>
            <person name="Thomas B.C."/>
            <person name="Singh A."/>
            <person name="Wilkins M.J."/>
            <person name="Karaoz U."/>
            <person name="Brodie E.L."/>
            <person name="Williams K.H."/>
            <person name="Hubbard S.S."/>
            <person name="Banfield J.F."/>
        </authorList>
    </citation>
    <scope>NUCLEOTIDE SEQUENCE [LARGE SCALE GENOMIC DNA]</scope>
</reference>
<dbReference type="Proteomes" id="UP000177941">
    <property type="component" value="Unassembled WGS sequence"/>
</dbReference>
<sequence>MKSPWVVIPTYNEKGNIGQMVRELFIQPIDNMPVLIVDDNSPDGTQEIVRGLQKTYPNLNLVVRTKKSGLGSAYIHGFTYALEHGADAIVQMDADFSHDPKDVVRLLHGLQNADLVIGSRYSHGISVINWPLRRLLISVFGNAYAGVITGMPYKDVTGGFKAWRAETLRSIDLASVRADGYGFQIEMNYRAWKSKKHIIEIPIIFTERREGQSKMSKAIIREALFLVWKLRLFG</sequence>
<dbReference type="PANTHER" id="PTHR43398:SF1">
    <property type="entry name" value="DOLICHOL-PHOSPHATE MANNOSYLTRANSFERASE SUBUNIT 1"/>
    <property type="match status" value="1"/>
</dbReference>
<evidence type="ECO:0000256" key="2">
    <source>
        <dbReference type="ARBA" id="ARBA00022676"/>
    </source>
</evidence>
<name>A0A1G1XAD8_9BACT</name>
<dbReference type="InterPro" id="IPR029044">
    <property type="entry name" value="Nucleotide-diphossugar_trans"/>
</dbReference>
<dbReference type="EMBL" id="MHHS01000021">
    <property type="protein sequence ID" value="OGY37028.1"/>
    <property type="molecule type" value="Genomic_DNA"/>
</dbReference>
<evidence type="ECO:0000256" key="3">
    <source>
        <dbReference type="ARBA" id="ARBA00022679"/>
    </source>
</evidence>
<gene>
    <name evidence="5" type="ORF">A3E36_00355</name>
</gene>
<comment type="caution">
    <text evidence="5">The sequence shown here is derived from an EMBL/GenBank/DDBJ whole genome shotgun (WGS) entry which is preliminary data.</text>
</comment>
<accession>A0A1G1XAD8</accession>